<dbReference type="OrthoDB" id="5242883at2"/>
<reference evidence="5 6" key="1">
    <citation type="submission" date="2014-03" db="EMBL/GenBank/DDBJ databases">
        <title>Genomics of Bifidobacteria.</title>
        <authorList>
            <person name="Ventura M."/>
            <person name="Milani C."/>
            <person name="Lugli G.A."/>
        </authorList>
    </citation>
    <scope>NUCLEOTIDE SEQUENCE [LARGE SCALE GENOMIC DNA]</scope>
    <source>
        <strain evidence="5 6">LMG 10738</strain>
    </source>
</reference>
<dbReference type="InterPro" id="IPR001789">
    <property type="entry name" value="Sig_transdc_resp-reg_receiver"/>
</dbReference>
<dbReference type="Proteomes" id="UP000029067">
    <property type="component" value="Unassembled WGS sequence"/>
</dbReference>
<evidence type="ECO:0000259" key="3">
    <source>
        <dbReference type="PROSITE" id="PS50043"/>
    </source>
</evidence>
<organism evidence="5 6">
    <name type="scientific">Bifidobacterium cuniculi</name>
    <dbReference type="NCBI Taxonomy" id="1688"/>
    <lineage>
        <taxon>Bacteria</taxon>
        <taxon>Bacillati</taxon>
        <taxon>Actinomycetota</taxon>
        <taxon>Actinomycetes</taxon>
        <taxon>Bifidobacteriales</taxon>
        <taxon>Bifidobacteriaceae</taxon>
        <taxon>Bifidobacterium</taxon>
    </lineage>
</organism>
<accession>A0A087AN07</accession>
<dbReference type="SMART" id="SM00448">
    <property type="entry name" value="REC"/>
    <property type="match status" value="1"/>
</dbReference>
<dbReference type="SMART" id="SM00421">
    <property type="entry name" value="HTH_LUXR"/>
    <property type="match status" value="1"/>
</dbReference>
<dbReference type="SUPFAM" id="SSF46894">
    <property type="entry name" value="C-terminal effector domain of the bipartite response regulators"/>
    <property type="match status" value="1"/>
</dbReference>
<feature type="domain" description="HTH luxR-type" evidence="3">
    <location>
        <begin position="139"/>
        <end position="205"/>
    </location>
</feature>
<dbReference type="Pfam" id="PF00196">
    <property type="entry name" value="GerE"/>
    <property type="match status" value="1"/>
</dbReference>
<dbReference type="InterPro" id="IPR039420">
    <property type="entry name" value="WalR-like"/>
</dbReference>
<dbReference type="PROSITE" id="PS50110">
    <property type="entry name" value="RESPONSE_REGULATORY"/>
    <property type="match status" value="1"/>
</dbReference>
<dbReference type="Gene3D" id="3.40.50.2300">
    <property type="match status" value="1"/>
</dbReference>
<feature type="modified residue" description="4-aspartylphosphate" evidence="2">
    <location>
        <position position="52"/>
    </location>
</feature>
<gene>
    <name evidence="5" type="ORF">BCUN_2182</name>
</gene>
<dbReference type="GO" id="GO:0003677">
    <property type="term" value="F:DNA binding"/>
    <property type="evidence" value="ECO:0007669"/>
    <property type="project" value="UniProtKB-KW"/>
</dbReference>
<keyword evidence="1" id="KW-0238">DNA-binding</keyword>
<dbReference type="STRING" id="1688.BCUN_2182"/>
<proteinExistence type="predicted"/>
<dbReference type="Gene3D" id="1.10.10.10">
    <property type="entry name" value="Winged helix-like DNA-binding domain superfamily/Winged helix DNA-binding domain"/>
    <property type="match status" value="1"/>
</dbReference>
<dbReference type="InterPro" id="IPR011006">
    <property type="entry name" value="CheY-like_superfamily"/>
</dbReference>
<evidence type="ECO:0000256" key="2">
    <source>
        <dbReference type="PROSITE-ProRule" id="PRU00169"/>
    </source>
</evidence>
<dbReference type="eggNOG" id="COG2197">
    <property type="taxonomic scope" value="Bacteria"/>
</dbReference>
<dbReference type="InterPro" id="IPR016032">
    <property type="entry name" value="Sig_transdc_resp-reg_C-effctor"/>
</dbReference>
<dbReference type="RefSeq" id="WP_051920996.1">
    <property type="nucleotide sequence ID" value="NZ_JGYV01000023.1"/>
</dbReference>
<dbReference type="PROSITE" id="PS50043">
    <property type="entry name" value="HTH_LUXR_2"/>
    <property type="match status" value="1"/>
</dbReference>
<dbReference type="EMBL" id="JGYV01000023">
    <property type="protein sequence ID" value="KFI60157.1"/>
    <property type="molecule type" value="Genomic_DNA"/>
</dbReference>
<evidence type="ECO:0000313" key="6">
    <source>
        <dbReference type="Proteomes" id="UP000029067"/>
    </source>
</evidence>
<dbReference type="GO" id="GO:0000160">
    <property type="term" value="P:phosphorelay signal transduction system"/>
    <property type="evidence" value="ECO:0007669"/>
    <property type="project" value="InterPro"/>
</dbReference>
<feature type="domain" description="Response regulatory" evidence="4">
    <location>
        <begin position="2"/>
        <end position="118"/>
    </location>
</feature>
<dbReference type="InterPro" id="IPR000792">
    <property type="entry name" value="Tscrpt_reg_LuxR_C"/>
</dbReference>
<dbReference type="GO" id="GO:0006355">
    <property type="term" value="P:regulation of DNA-templated transcription"/>
    <property type="evidence" value="ECO:0007669"/>
    <property type="project" value="InterPro"/>
</dbReference>
<dbReference type="PANTHER" id="PTHR43214:SF43">
    <property type="entry name" value="TWO-COMPONENT RESPONSE REGULATOR"/>
    <property type="match status" value="1"/>
</dbReference>
<evidence type="ECO:0000313" key="5">
    <source>
        <dbReference type="EMBL" id="KFI60157.1"/>
    </source>
</evidence>
<dbReference type="PANTHER" id="PTHR43214">
    <property type="entry name" value="TWO-COMPONENT RESPONSE REGULATOR"/>
    <property type="match status" value="1"/>
</dbReference>
<sequence>MHILVVENDRYAVESLLRAIHTHVADSQVSWLTGAEPDILRQCAAVDLVLLDMGLGMRDGVDLCRQLRMEHDGSTSVLGITSNPLEFYRDRLVDAGAQGLVQKGSLRAILDAIATVSSGEAMPGFPKVDDAHRAVQEHGPSPEEQLTLQEHKIMTCLAHLGLDYTALAEALGVSEATVRSHMRNIRRKYGVASANEVLMVAVEQRFRGHHA</sequence>
<dbReference type="CDD" id="cd06170">
    <property type="entry name" value="LuxR_C_like"/>
    <property type="match status" value="1"/>
</dbReference>
<dbReference type="InterPro" id="IPR036388">
    <property type="entry name" value="WH-like_DNA-bd_sf"/>
</dbReference>
<protein>
    <submittedName>
        <fullName evidence="5">Putative two-component system response regulator</fullName>
    </submittedName>
</protein>
<dbReference type="SUPFAM" id="SSF52172">
    <property type="entry name" value="CheY-like"/>
    <property type="match status" value="1"/>
</dbReference>
<keyword evidence="6" id="KW-1185">Reference proteome</keyword>
<evidence type="ECO:0000259" key="4">
    <source>
        <dbReference type="PROSITE" id="PS50110"/>
    </source>
</evidence>
<dbReference type="AlphaFoldDB" id="A0A087AN07"/>
<comment type="caution">
    <text evidence="5">The sequence shown here is derived from an EMBL/GenBank/DDBJ whole genome shotgun (WGS) entry which is preliminary data.</text>
</comment>
<name>A0A087AN07_9BIFI</name>
<evidence type="ECO:0000256" key="1">
    <source>
        <dbReference type="ARBA" id="ARBA00023125"/>
    </source>
</evidence>
<keyword evidence="2" id="KW-0597">Phosphoprotein</keyword>
<dbReference type="Pfam" id="PF00072">
    <property type="entry name" value="Response_reg"/>
    <property type="match status" value="1"/>
</dbReference>